<reference evidence="2 3" key="2">
    <citation type="submission" date="2025-04" db="UniProtKB">
        <authorList>
            <consortium name="RefSeq"/>
        </authorList>
    </citation>
    <scope>IDENTIFICATION</scope>
    <source>
        <tissue evidence="2 3">Leaf</tissue>
    </source>
</reference>
<evidence type="ECO:0000313" key="1">
    <source>
        <dbReference type="Proteomes" id="UP000087766"/>
    </source>
</evidence>
<organism evidence="1 3">
    <name type="scientific">Vigna radiata var. radiata</name>
    <name type="common">Mung bean</name>
    <name type="synonym">Phaseolus aureus</name>
    <dbReference type="NCBI Taxonomy" id="3916"/>
    <lineage>
        <taxon>Eukaryota</taxon>
        <taxon>Viridiplantae</taxon>
        <taxon>Streptophyta</taxon>
        <taxon>Embryophyta</taxon>
        <taxon>Tracheophyta</taxon>
        <taxon>Spermatophyta</taxon>
        <taxon>Magnoliopsida</taxon>
        <taxon>eudicotyledons</taxon>
        <taxon>Gunneridae</taxon>
        <taxon>Pentapetalae</taxon>
        <taxon>rosids</taxon>
        <taxon>fabids</taxon>
        <taxon>Fabales</taxon>
        <taxon>Fabaceae</taxon>
        <taxon>Papilionoideae</taxon>
        <taxon>50 kb inversion clade</taxon>
        <taxon>NPAAA clade</taxon>
        <taxon>indigoferoid/millettioid clade</taxon>
        <taxon>Phaseoleae</taxon>
        <taxon>Vigna</taxon>
    </lineage>
</organism>
<proteinExistence type="predicted"/>
<dbReference type="RefSeq" id="XP_022640623.1">
    <property type="nucleotide sequence ID" value="XM_022784902.1"/>
</dbReference>
<dbReference type="GeneID" id="106771686"/>
<sequence length="151" mass="17984">MLHQKLCHIDKTLLKKIYVLHMHCRMHNKKDQHLFRLCFHFWKNTLCSHLFLMHNPLLATSSLEVLFGGHNQQAFFDIKVPQYCNLKYRHEHSVWCGAHELGIILSYFNVHFFVSSLDISFADALSKVEIVKKDVVTVKNYFKFFKNILNY</sequence>
<evidence type="ECO:0000313" key="3">
    <source>
        <dbReference type="RefSeq" id="XP_022640623.1"/>
    </source>
</evidence>
<dbReference type="KEGG" id="vra:106771686"/>
<dbReference type="AlphaFoldDB" id="A0A3Q0F9Y4"/>
<gene>
    <name evidence="2 3" type="primary">LOC106771686</name>
</gene>
<keyword evidence="1" id="KW-1185">Reference proteome</keyword>
<name>A0A3Q0F9Y4_VIGRR</name>
<accession>A0A3Q0F9Y4</accession>
<evidence type="ECO:0000313" key="2">
    <source>
        <dbReference type="RefSeq" id="XP_022640622.1"/>
    </source>
</evidence>
<dbReference type="Proteomes" id="UP000087766">
    <property type="component" value="Chromosome 8"/>
</dbReference>
<dbReference type="RefSeq" id="XP_022640622.1">
    <property type="nucleotide sequence ID" value="XM_022784901.1"/>
</dbReference>
<reference evidence="1" key="1">
    <citation type="journal article" date="2014" name="Nat. Commun.">
        <title>Genome sequence of mungbean and insights into evolution within Vigna species.</title>
        <authorList>
            <person name="Kang Y.J."/>
            <person name="Kim S.K."/>
            <person name="Kim M.Y."/>
            <person name="Lestari P."/>
            <person name="Kim K.H."/>
            <person name="Ha B.K."/>
            <person name="Jun T.H."/>
            <person name="Hwang W.J."/>
            <person name="Lee T."/>
            <person name="Lee J."/>
            <person name="Shim S."/>
            <person name="Yoon M.Y."/>
            <person name="Jang Y.E."/>
            <person name="Han K.S."/>
            <person name="Taeprayoon P."/>
            <person name="Yoon N."/>
            <person name="Somta P."/>
            <person name="Tanya P."/>
            <person name="Kim K.S."/>
            <person name="Gwag J.G."/>
            <person name="Moon J.K."/>
            <person name="Lee Y.H."/>
            <person name="Park B.S."/>
            <person name="Bombarely A."/>
            <person name="Doyle J.J."/>
            <person name="Jackson S.A."/>
            <person name="Schafleitner R."/>
            <person name="Srinives P."/>
            <person name="Varshney R.K."/>
            <person name="Lee S.H."/>
        </authorList>
    </citation>
    <scope>NUCLEOTIDE SEQUENCE [LARGE SCALE GENOMIC DNA]</scope>
    <source>
        <strain evidence="1">cv. VC1973A</strain>
    </source>
</reference>
<protein>
    <submittedName>
        <fullName evidence="2 3">Uncharacterized protein LOC106771686 isoform X1</fullName>
    </submittedName>
</protein>